<dbReference type="InterPro" id="IPR027417">
    <property type="entry name" value="P-loop_NTPase"/>
</dbReference>
<evidence type="ECO:0000256" key="1">
    <source>
        <dbReference type="SAM" id="MobiDB-lite"/>
    </source>
</evidence>
<proteinExistence type="predicted"/>
<feature type="compositionally biased region" description="Polar residues" evidence="1">
    <location>
        <begin position="10"/>
        <end position="25"/>
    </location>
</feature>
<gene>
    <name evidence="2" type="ORF">TAV2_LOCUS7868</name>
</gene>
<dbReference type="EMBL" id="OU466858">
    <property type="protein sequence ID" value="CAH2047628.1"/>
    <property type="molecule type" value="Genomic_DNA"/>
</dbReference>
<name>A0AAU9RUP5_THLAR</name>
<protein>
    <submittedName>
        <fullName evidence="2">Uncharacterized protein</fullName>
    </submittedName>
</protein>
<evidence type="ECO:0000313" key="2">
    <source>
        <dbReference type="EMBL" id="CAH2047628.1"/>
    </source>
</evidence>
<dbReference type="AlphaFoldDB" id="A0AAU9RUP5"/>
<sequence length="120" mass="13361">MRGSKEHVASKTSSSPSIVKPNPSDNKVATIEAPIVSSYNDRIRPLLDTVDRLRNLNVMKEGIQLPTIVVVGDQSSGKSSQAFDMKMRITSYWSIVLRRMVDTIALSFQLSVKHLVNSQF</sequence>
<accession>A0AAU9RUP5</accession>
<evidence type="ECO:0000313" key="3">
    <source>
        <dbReference type="Proteomes" id="UP000836841"/>
    </source>
</evidence>
<dbReference type="SUPFAM" id="SSF52540">
    <property type="entry name" value="P-loop containing nucleoside triphosphate hydrolases"/>
    <property type="match status" value="1"/>
</dbReference>
<keyword evidence="3" id="KW-1185">Reference proteome</keyword>
<organism evidence="2 3">
    <name type="scientific">Thlaspi arvense</name>
    <name type="common">Field penny-cress</name>
    <dbReference type="NCBI Taxonomy" id="13288"/>
    <lineage>
        <taxon>Eukaryota</taxon>
        <taxon>Viridiplantae</taxon>
        <taxon>Streptophyta</taxon>
        <taxon>Embryophyta</taxon>
        <taxon>Tracheophyta</taxon>
        <taxon>Spermatophyta</taxon>
        <taxon>Magnoliopsida</taxon>
        <taxon>eudicotyledons</taxon>
        <taxon>Gunneridae</taxon>
        <taxon>Pentapetalae</taxon>
        <taxon>rosids</taxon>
        <taxon>malvids</taxon>
        <taxon>Brassicales</taxon>
        <taxon>Brassicaceae</taxon>
        <taxon>Thlaspideae</taxon>
        <taxon>Thlaspi</taxon>
    </lineage>
</organism>
<dbReference type="Proteomes" id="UP000836841">
    <property type="component" value="Chromosome 2"/>
</dbReference>
<feature type="region of interest" description="Disordered" evidence="1">
    <location>
        <begin position="1"/>
        <end position="25"/>
    </location>
</feature>
<reference evidence="2 3" key="1">
    <citation type="submission" date="2022-03" db="EMBL/GenBank/DDBJ databases">
        <authorList>
            <person name="Nunn A."/>
            <person name="Chopra R."/>
            <person name="Nunn A."/>
            <person name="Contreras Garrido A."/>
        </authorList>
    </citation>
    <scope>NUCLEOTIDE SEQUENCE [LARGE SCALE GENOMIC DNA]</scope>
</reference>
<dbReference type="Gene3D" id="3.40.50.300">
    <property type="entry name" value="P-loop containing nucleotide triphosphate hydrolases"/>
    <property type="match status" value="1"/>
</dbReference>